<evidence type="ECO:0000313" key="3">
    <source>
        <dbReference type="Proteomes" id="UP000002640"/>
    </source>
</evidence>
<keyword evidence="1" id="KW-0472">Membrane</keyword>
<dbReference type="Proteomes" id="UP000002640">
    <property type="component" value="Unassembled WGS sequence"/>
</dbReference>
<sequence>MIAMASVIGFPLPFALVVGINIWFLVLVACFVGFFGRVLNQNRVLLKELIRAIIVLICQVLLTFVYPAYLYGFISVSTDNQKFYVMLLPIIKIAARNWISYCLGNNYDLIPQVMIINVDVFNALYVSSSMENSHSSTTVVQMVALDILLGLVSLSDIRHLSNAILFLRRKIPGDHPLKTASFVEIALKIIDEDPRARSRLSLLRYGPLAKIFSNKERQWFLERSARTLFTTEFVILVLYTKVIIPLIFCIYTAGMFLLPNHDYYPLLQSYDGDEMANNLGRVVAFGSIELLLMLVMGYAIQQMLGISVMHLLSFVLDRSWHMVQSNLFLWICYTIQNSLEHNGTSLWGEPWLVLPQFSLSDTLLSSL</sequence>
<feature type="transmembrane region" description="Helical" evidence="1">
    <location>
        <begin position="233"/>
        <end position="258"/>
    </location>
</feature>
<dbReference type="InParanoid" id="G5AG74"/>
<accession>G5AG74</accession>
<feature type="transmembrane region" description="Helical" evidence="1">
    <location>
        <begin position="49"/>
        <end position="71"/>
    </location>
</feature>
<dbReference type="OMA" id="NQKFYVM"/>
<reference evidence="2 3" key="1">
    <citation type="journal article" date="2006" name="Science">
        <title>Phytophthora genome sequences uncover evolutionary origins and mechanisms of pathogenesis.</title>
        <authorList>
            <person name="Tyler B.M."/>
            <person name="Tripathy S."/>
            <person name="Zhang X."/>
            <person name="Dehal P."/>
            <person name="Jiang R.H."/>
            <person name="Aerts A."/>
            <person name="Arredondo F.D."/>
            <person name="Baxter L."/>
            <person name="Bensasson D."/>
            <person name="Beynon J.L."/>
            <person name="Chapman J."/>
            <person name="Damasceno C.M."/>
            <person name="Dorrance A.E."/>
            <person name="Dou D."/>
            <person name="Dickerman A.W."/>
            <person name="Dubchak I.L."/>
            <person name="Garbelotto M."/>
            <person name="Gijzen M."/>
            <person name="Gordon S.G."/>
            <person name="Govers F."/>
            <person name="Grunwald N.J."/>
            <person name="Huang W."/>
            <person name="Ivors K.L."/>
            <person name="Jones R.W."/>
            <person name="Kamoun S."/>
            <person name="Krampis K."/>
            <person name="Lamour K.H."/>
            <person name="Lee M.K."/>
            <person name="McDonald W.H."/>
            <person name="Medina M."/>
            <person name="Meijer H.J."/>
            <person name="Nordberg E.K."/>
            <person name="Maclean D.J."/>
            <person name="Ospina-Giraldo M.D."/>
            <person name="Morris P.F."/>
            <person name="Phuntumart V."/>
            <person name="Putnam N.H."/>
            <person name="Rash S."/>
            <person name="Rose J.K."/>
            <person name="Sakihama Y."/>
            <person name="Salamov A.A."/>
            <person name="Savidor A."/>
            <person name="Scheuring C.F."/>
            <person name="Smith B.M."/>
            <person name="Sobral B.W."/>
            <person name="Terry A."/>
            <person name="Torto-Alalibo T.A."/>
            <person name="Win J."/>
            <person name="Xu Z."/>
            <person name="Zhang H."/>
            <person name="Grigoriev I.V."/>
            <person name="Rokhsar D.S."/>
            <person name="Boore J.L."/>
        </authorList>
    </citation>
    <scope>NUCLEOTIDE SEQUENCE [LARGE SCALE GENOMIC DNA]</scope>
    <source>
        <strain evidence="2 3">P6497</strain>
    </source>
</reference>
<dbReference type="RefSeq" id="XP_009539117.1">
    <property type="nucleotide sequence ID" value="XM_009540822.1"/>
</dbReference>
<keyword evidence="3" id="KW-1185">Reference proteome</keyword>
<dbReference type="EMBL" id="JH159166">
    <property type="protein sequence ID" value="EGZ05586.1"/>
    <property type="molecule type" value="Genomic_DNA"/>
</dbReference>
<dbReference type="KEGG" id="psoj:PHYSODRAFT_534000"/>
<keyword evidence="1" id="KW-1133">Transmembrane helix</keyword>
<proteinExistence type="predicted"/>
<gene>
    <name evidence="2" type="ORF">PHYSODRAFT_534000</name>
</gene>
<feature type="transmembrane region" description="Helical" evidence="1">
    <location>
        <begin position="12"/>
        <end position="37"/>
    </location>
</feature>
<dbReference type="AlphaFoldDB" id="G5AG74"/>
<protein>
    <submittedName>
        <fullName evidence="2">Uncharacterized protein</fullName>
    </submittedName>
</protein>
<dbReference type="GeneID" id="20661932"/>
<keyword evidence="1" id="KW-0812">Transmembrane</keyword>
<evidence type="ECO:0000313" key="2">
    <source>
        <dbReference type="EMBL" id="EGZ05586.1"/>
    </source>
</evidence>
<evidence type="ECO:0000256" key="1">
    <source>
        <dbReference type="SAM" id="Phobius"/>
    </source>
</evidence>
<organism evidence="2 3">
    <name type="scientific">Phytophthora sojae (strain P6497)</name>
    <name type="common">Soybean stem and root rot agent</name>
    <name type="synonym">Phytophthora megasperma f. sp. glycines</name>
    <dbReference type="NCBI Taxonomy" id="1094619"/>
    <lineage>
        <taxon>Eukaryota</taxon>
        <taxon>Sar</taxon>
        <taxon>Stramenopiles</taxon>
        <taxon>Oomycota</taxon>
        <taxon>Peronosporomycetes</taxon>
        <taxon>Peronosporales</taxon>
        <taxon>Peronosporaceae</taxon>
        <taxon>Phytophthora</taxon>
    </lineage>
</organism>
<name>G5AG74_PHYSP</name>